<dbReference type="Proteomes" id="UP000765509">
    <property type="component" value="Unassembled WGS sequence"/>
</dbReference>
<proteinExistence type="predicted"/>
<organism evidence="1 2">
    <name type="scientific">Austropuccinia psidii MF-1</name>
    <dbReference type="NCBI Taxonomy" id="1389203"/>
    <lineage>
        <taxon>Eukaryota</taxon>
        <taxon>Fungi</taxon>
        <taxon>Dikarya</taxon>
        <taxon>Basidiomycota</taxon>
        <taxon>Pucciniomycotina</taxon>
        <taxon>Pucciniomycetes</taxon>
        <taxon>Pucciniales</taxon>
        <taxon>Sphaerophragmiaceae</taxon>
        <taxon>Austropuccinia</taxon>
    </lineage>
</organism>
<accession>A0A9Q3PGL9</accession>
<dbReference type="EMBL" id="AVOT02070703">
    <property type="protein sequence ID" value="MBW0561213.1"/>
    <property type="molecule type" value="Genomic_DNA"/>
</dbReference>
<name>A0A9Q3PGL9_9BASI</name>
<protein>
    <submittedName>
        <fullName evidence="1">Uncharacterized protein</fullName>
    </submittedName>
</protein>
<dbReference type="AlphaFoldDB" id="A0A9Q3PGL9"/>
<gene>
    <name evidence="1" type="ORF">O181_100928</name>
</gene>
<comment type="caution">
    <text evidence="1">The sequence shown here is derived from an EMBL/GenBank/DDBJ whole genome shotgun (WGS) entry which is preliminary data.</text>
</comment>
<sequence length="161" mass="18154">MPALLDSARHTHTFLRRAKREFVAFTDDCPTRMKPGTCARRPPPGSEGLDMASSHVCTLYAYAYEDVFVSNCQALWITEENPIGPADKSAVPMWLPCCHLSPFIPPEKIRLQPQSVSFVINTCSAILEYVGIHNLIKMKNLLVVLYNSYYPVKLDDGPRRI</sequence>
<keyword evidence="2" id="KW-1185">Reference proteome</keyword>
<evidence type="ECO:0000313" key="1">
    <source>
        <dbReference type="EMBL" id="MBW0561213.1"/>
    </source>
</evidence>
<evidence type="ECO:0000313" key="2">
    <source>
        <dbReference type="Proteomes" id="UP000765509"/>
    </source>
</evidence>
<reference evidence="1" key="1">
    <citation type="submission" date="2021-03" db="EMBL/GenBank/DDBJ databases">
        <title>Draft genome sequence of rust myrtle Austropuccinia psidii MF-1, a brazilian biotype.</title>
        <authorList>
            <person name="Quecine M.C."/>
            <person name="Pachon D.M.R."/>
            <person name="Bonatelli M.L."/>
            <person name="Correr F.H."/>
            <person name="Franceschini L.M."/>
            <person name="Leite T.F."/>
            <person name="Margarido G.R.A."/>
            <person name="Almeida C.A."/>
            <person name="Ferrarezi J.A."/>
            <person name="Labate C.A."/>
        </authorList>
    </citation>
    <scope>NUCLEOTIDE SEQUENCE</scope>
    <source>
        <strain evidence="1">MF-1</strain>
    </source>
</reference>